<organism evidence="1">
    <name type="scientific">Nothobranchius kuhntae</name>
    <name type="common">Beira killifish</name>
    <dbReference type="NCBI Taxonomy" id="321403"/>
    <lineage>
        <taxon>Eukaryota</taxon>
        <taxon>Metazoa</taxon>
        <taxon>Chordata</taxon>
        <taxon>Craniata</taxon>
        <taxon>Vertebrata</taxon>
        <taxon>Euteleostomi</taxon>
        <taxon>Actinopterygii</taxon>
        <taxon>Neopterygii</taxon>
        <taxon>Teleostei</taxon>
        <taxon>Neoteleostei</taxon>
        <taxon>Acanthomorphata</taxon>
        <taxon>Ovalentaria</taxon>
        <taxon>Atherinomorphae</taxon>
        <taxon>Cyprinodontiformes</taxon>
        <taxon>Nothobranchiidae</taxon>
        <taxon>Nothobranchius</taxon>
    </lineage>
</organism>
<dbReference type="EMBL" id="HAED01003228">
    <property type="protein sequence ID" value="SBQ89148.1"/>
    <property type="molecule type" value="Transcribed_RNA"/>
</dbReference>
<dbReference type="AlphaFoldDB" id="A0A1A8I005"/>
<name>A0A1A8I005_NOTKU</name>
<evidence type="ECO:0000313" key="1">
    <source>
        <dbReference type="EMBL" id="SBQ89148.1"/>
    </source>
</evidence>
<reference evidence="1" key="2">
    <citation type="submission" date="2016-06" db="EMBL/GenBank/DDBJ databases">
        <title>The genome of a short-lived fish provides insights into sex chromosome evolution and the genetic control of aging.</title>
        <authorList>
            <person name="Reichwald K."/>
            <person name="Felder M."/>
            <person name="Petzold A."/>
            <person name="Koch P."/>
            <person name="Groth M."/>
            <person name="Platzer M."/>
        </authorList>
    </citation>
    <scope>NUCLEOTIDE SEQUENCE</scope>
    <source>
        <tissue evidence="1">Brain</tissue>
    </source>
</reference>
<gene>
    <name evidence="1" type="primary">Nfu_g_1_017875</name>
</gene>
<protein>
    <submittedName>
        <fullName evidence="1">Uncharacterized protein</fullName>
    </submittedName>
</protein>
<proteinExistence type="predicted"/>
<accession>A0A1A8I005</accession>
<reference evidence="1" key="1">
    <citation type="submission" date="2016-05" db="EMBL/GenBank/DDBJ databases">
        <authorList>
            <person name="Lavstsen T."/>
            <person name="Jespersen J.S."/>
        </authorList>
    </citation>
    <scope>NUCLEOTIDE SEQUENCE</scope>
    <source>
        <tissue evidence="1">Brain</tissue>
    </source>
</reference>
<feature type="non-terminal residue" evidence="1">
    <location>
        <position position="277"/>
    </location>
</feature>
<dbReference type="EMBL" id="HAEE01013970">
    <property type="protein sequence ID" value="SBR34020.1"/>
    <property type="molecule type" value="Transcribed_RNA"/>
</dbReference>
<sequence>METVDCMASGPTLRTTAAPAAFGMFGDVDGWHGVAVEAHHLVDCLIQENAEGLAESASSGQVFRADHTREVARTVVLSSGAMSSYAVMNENWMILSWVMLQSESDKSPEPVYEGLSCRYVSAGRPTATHQRVDRDCCAAFSIPNPGHQEHLLWDSWKTTDDIIAKATSGNLNNTCASRQSCNTFCVVDQTDLRLRRGQKDFLTKVAAEYAVLVQAASRDPNSLLHPTAKQHRSRYVKHLAKTTNTSSPLNTSSEALLETQQLWHNLTEGSETFAVPV</sequence>